<keyword evidence="11" id="KW-1185">Reference proteome</keyword>
<evidence type="ECO:0000256" key="6">
    <source>
        <dbReference type="ARBA" id="ARBA00023315"/>
    </source>
</evidence>
<evidence type="ECO:0000256" key="5">
    <source>
        <dbReference type="ARBA" id="ARBA00023167"/>
    </source>
</evidence>
<organism evidence="10 11">
    <name type="scientific">Mobilisporobacter senegalensis</name>
    <dbReference type="NCBI Taxonomy" id="1329262"/>
    <lineage>
        <taxon>Bacteria</taxon>
        <taxon>Bacillati</taxon>
        <taxon>Bacillota</taxon>
        <taxon>Clostridia</taxon>
        <taxon>Lachnospirales</taxon>
        <taxon>Lachnospiraceae</taxon>
        <taxon>Mobilisporobacter</taxon>
    </lineage>
</organism>
<dbReference type="InterPro" id="IPR033752">
    <property type="entry name" value="MetA_family"/>
</dbReference>
<feature type="active site" evidence="8">
    <location>
        <position position="237"/>
    </location>
</feature>
<keyword evidence="3 8" id="KW-0028">Amino-acid biosynthesis</keyword>
<dbReference type="GO" id="GO:0019281">
    <property type="term" value="P:L-methionine biosynthetic process from homoserine via O-succinyl-L-homoserine and cystathionine"/>
    <property type="evidence" value="ECO:0007669"/>
    <property type="project" value="InterPro"/>
</dbReference>
<comment type="catalytic activity">
    <reaction evidence="7 8">
        <text>L-homoserine + acetyl-CoA = O-acetyl-L-homoserine + CoA</text>
        <dbReference type="Rhea" id="RHEA:13701"/>
        <dbReference type="ChEBI" id="CHEBI:57287"/>
        <dbReference type="ChEBI" id="CHEBI:57288"/>
        <dbReference type="ChEBI" id="CHEBI:57476"/>
        <dbReference type="ChEBI" id="CHEBI:57716"/>
        <dbReference type="EC" id="2.3.1.31"/>
    </reaction>
</comment>
<keyword evidence="4 8" id="KW-0808">Transferase</keyword>
<comment type="pathway">
    <text evidence="8">Amino-acid biosynthesis; L-methionine biosynthesis via de novo pathway; O-acetyl-L-homoserine from L-homoserine: step 1/1.</text>
</comment>
<dbReference type="HAMAP" id="MF_00295">
    <property type="entry name" value="MetA_acyltransf"/>
    <property type="match status" value="1"/>
</dbReference>
<evidence type="ECO:0000256" key="4">
    <source>
        <dbReference type="ARBA" id="ARBA00022679"/>
    </source>
</evidence>
<dbReference type="InterPro" id="IPR005697">
    <property type="entry name" value="HST_MetA"/>
</dbReference>
<dbReference type="RefSeq" id="WP_123608353.1">
    <property type="nucleotide sequence ID" value="NZ_RJVG01000002.1"/>
</dbReference>
<feature type="site" description="Important for acyl-CoA specificity" evidence="8">
    <location>
        <position position="111"/>
    </location>
</feature>
<keyword evidence="2 8" id="KW-0963">Cytoplasm</keyword>
<name>A0A3N1XVL5_9FIRM</name>
<feature type="active site" description="Acyl-thioester intermediate" evidence="8 9">
    <location>
        <position position="142"/>
    </location>
</feature>
<dbReference type="InterPro" id="IPR029062">
    <property type="entry name" value="Class_I_gatase-like"/>
</dbReference>
<evidence type="ECO:0000313" key="10">
    <source>
        <dbReference type="EMBL" id="ROR30664.1"/>
    </source>
</evidence>
<dbReference type="Proteomes" id="UP000273083">
    <property type="component" value="Unassembled WGS sequence"/>
</dbReference>
<comment type="caution">
    <text evidence="8">Lacks conserved residue(s) required for the propagation of feature annotation.</text>
</comment>
<evidence type="ECO:0000256" key="9">
    <source>
        <dbReference type="PIRSR" id="PIRSR000450-1"/>
    </source>
</evidence>
<feature type="binding site" evidence="8">
    <location>
        <position position="163"/>
    </location>
    <ligand>
        <name>substrate</name>
    </ligand>
</feature>
<accession>A0A3N1XVL5</accession>
<dbReference type="PANTHER" id="PTHR20919">
    <property type="entry name" value="HOMOSERINE O-SUCCINYLTRANSFERASE"/>
    <property type="match status" value="1"/>
</dbReference>
<sequence>MPIKVQNNLPAKKVLEDENIFVMDEYRAISQDIRPLDIAILNLMPLKEDTEVHLLRCLSNTPLQVEIDFLTTGSYVGKNTATSHLDKFYQTYEDVKDKKYDGLIITGAPVEQMEFEEVTYWNELTKIMEWSKSNVTSTLHICWGAQAGLYYHYGIKKLPLDKKMFGVYEHQVLNRKIPFVRGFDDVFYAPHSRYTESSTEDIHNNKDLTILAESEEAGVLMVLAEEGKQIFVTGHLEYDRMTLDTEYKRDVGKGIPIDLPENYYPGNDPEKRPKLTWRNHSNAMYSNWLNYYVYQVTPYDL</sequence>
<feature type="site" description="Important for substrate specificity" evidence="8">
    <location>
        <position position="192"/>
    </location>
</feature>
<dbReference type="UniPathway" id="UPA00051">
    <property type="reaction ID" value="UER00074"/>
</dbReference>
<proteinExistence type="inferred from homology"/>
<feature type="binding site" evidence="8">
    <location>
        <position position="249"/>
    </location>
    <ligand>
        <name>substrate</name>
    </ligand>
</feature>
<dbReference type="OrthoDB" id="9772423at2"/>
<evidence type="ECO:0000256" key="8">
    <source>
        <dbReference type="HAMAP-Rule" id="MF_00295"/>
    </source>
</evidence>
<dbReference type="EC" id="2.3.1.31" evidence="8"/>
<dbReference type="GO" id="GO:0004414">
    <property type="term" value="F:homoserine O-acetyltransferase activity"/>
    <property type="evidence" value="ECO:0007669"/>
    <property type="project" value="UniProtKB-EC"/>
</dbReference>
<dbReference type="CDD" id="cd03131">
    <property type="entry name" value="GATase1_HTS"/>
    <property type="match status" value="1"/>
</dbReference>
<dbReference type="Pfam" id="PF04204">
    <property type="entry name" value="HTS"/>
    <property type="match status" value="1"/>
</dbReference>
<dbReference type="AlphaFoldDB" id="A0A3N1XVL5"/>
<comment type="similarity">
    <text evidence="8">Belongs to the MetA family.</text>
</comment>
<dbReference type="PANTHER" id="PTHR20919:SF0">
    <property type="entry name" value="HOMOSERINE O-SUCCINYLTRANSFERASE"/>
    <property type="match status" value="1"/>
</dbReference>
<feature type="active site" description="Proton acceptor" evidence="8">
    <location>
        <position position="235"/>
    </location>
</feature>
<gene>
    <name evidence="8" type="primary">metAA</name>
    <name evidence="10" type="ORF">EDD66_102319</name>
</gene>
<feature type="binding site" evidence="8">
    <location>
        <position position="192"/>
    </location>
    <ligand>
        <name>substrate</name>
    </ligand>
</feature>
<evidence type="ECO:0000313" key="11">
    <source>
        <dbReference type="Proteomes" id="UP000273083"/>
    </source>
</evidence>
<evidence type="ECO:0000256" key="1">
    <source>
        <dbReference type="ARBA" id="ARBA00004496"/>
    </source>
</evidence>
<dbReference type="GO" id="GO:0008899">
    <property type="term" value="F:homoserine O-succinyltransferase activity"/>
    <property type="evidence" value="ECO:0007669"/>
    <property type="project" value="UniProtKB-UniRule"/>
</dbReference>
<evidence type="ECO:0000256" key="7">
    <source>
        <dbReference type="ARBA" id="ARBA00049043"/>
    </source>
</evidence>
<comment type="function">
    <text evidence="8">Transfers an acetyl group from acetyl-CoA to L-homoserine, forming acetyl-L-homoserine.</text>
</comment>
<dbReference type="EMBL" id="RJVG01000002">
    <property type="protein sequence ID" value="ROR30664.1"/>
    <property type="molecule type" value="Genomic_DNA"/>
</dbReference>
<dbReference type="GO" id="GO:0005737">
    <property type="term" value="C:cytoplasm"/>
    <property type="evidence" value="ECO:0007669"/>
    <property type="project" value="UniProtKB-SubCell"/>
</dbReference>
<dbReference type="NCBIfam" id="TIGR01001">
    <property type="entry name" value="metA"/>
    <property type="match status" value="1"/>
</dbReference>
<dbReference type="Gene3D" id="3.40.50.880">
    <property type="match status" value="1"/>
</dbReference>
<keyword evidence="5 8" id="KW-0486">Methionine biosynthesis</keyword>
<dbReference type="FunFam" id="3.40.50.880:FF:000004">
    <property type="entry name" value="Homoserine O-succinyltransferase"/>
    <property type="match status" value="1"/>
</dbReference>
<dbReference type="PIRSF" id="PIRSF000450">
    <property type="entry name" value="H_ser_succinyltr"/>
    <property type="match status" value="1"/>
</dbReference>
<protein>
    <recommendedName>
        <fullName evidence="8">Homoserine O-acetyltransferase</fullName>
        <shortName evidence="8">HAT</shortName>
        <ecNumber evidence="8">2.3.1.31</ecNumber>
    </recommendedName>
    <alternativeName>
        <fullName evidence="8">Homoserine transacetylase</fullName>
        <shortName evidence="8">HTA</shortName>
    </alternativeName>
</protein>
<evidence type="ECO:0000256" key="2">
    <source>
        <dbReference type="ARBA" id="ARBA00022490"/>
    </source>
</evidence>
<evidence type="ECO:0000256" key="3">
    <source>
        <dbReference type="ARBA" id="ARBA00022605"/>
    </source>
</evidence>
<dbReference type="SUPFAM" id="SSF52317">
    <property type="entry name" value="Class I glutamine amidotransferase-like"/>
    <property type="match status" value="1"/>
</dbReference>
<comment type="caution">
    <text evidence="10">The sequence shown here is derived from an EMBL/GenBank/DDBJ whole genome shotgun (WGS) entry which is preliminary data.</text>
</comment>
<reference evidence="10 11" key="1">
    <citation type="submission" date="2018-11" db="EMBL/GenBank/DDBJ databases">
        <title>Genomic Encyclopedia of Type Strains, Phase IV (KMG-IV): sequencing the most valuable type-strain genomes for metagenomic binning, comparative biology and taxonomic classification.</title>
        <authorList>
            <person name="Goeker M."/>
        </authorList>
    </citation>
    <scope>NUCLEOTIDE SEQUENCE [LARGE SCALE GENOMIC DNA]</scope>
    <source>
        <strain evidence="10 11">DSM 26537</strain>
    </source>
</reference>
<keyword evidence="6 8" id="KW-0012">Acyltransferase</keyword>
<comment type="subcellular location">
    <subcellularLocation>
        <location evidence="1 8">Cytoplasm</location>
    </subcellularLocation>
</comment>